<feature type="compositionally biased region" description="Basic and acidic residues" evidence="3">
    <location>
        <begin position="82"/>
        <end position="91"/>
    </location>
</feature>
<evidence type="ECO:0000313" key="6">
    <source>
        <dbReference type="Proteomes" id="UP000245698"/>
    </source>
</evidence>
<keyword evidence="2" id="KW-0238">DNA-binding</keyword>
<organism evidence="5 6">
    <name type="scientific">Mesorhizobium delmotii</name>
    <dbReference type="NCBI Taxonomy" id="1631247"/>
    <lineage>
        <taxon>Bacteria</taxon>
        <taxon>Pseudomonadati</taxon>
        <taxon>Pseudomonadota</taxon>
        <taxon>Alphaproteobacteria</taxon>
        <taxon>Hyphomicrobiales</taxon>
        <taxon>Phyllobacteriaceae</taxon>
        <taxon>Mesorhizobium</taxon>
    </lineage>
</organism>
<dbReference type="Gene3D" id="2.10.260.10">
    <property type="match status" value="1"/>
</dbReference>
<feature type="domain" description="SpoVT-AbrB" evidence="4">
    <location>
        <begin position="14"/>
        <end position="54"/>
    </location>
</feature>
<dbReference type="InterPro" id="IPR007159">
    <property type="entry name" value="SpoVT-AbrB_dom"/>
</dbReference>
<accession>A0A2P9AXM2</accession>
<dbReference type="Proteomes" id="UP000245698">
    <property type="component" value="Unassembled WGS sequence"/>
</dbReference>
<dbReference type="PANTHER" id="PTHR37550">
    <property type="entry name" value="ANTITOXIN VAPB1"/>
    <property type="match status" value="1"/>
</dbReference>
<dbReference type="PANTHER" id="PTHR37550:SF1">
    <property type="entry name" value="SSL1300 PROTEIN"/>
    <property type="match status" value="1"/>
</dbReference>
<keyword evidence="6" id="KW-1185">Reference proteome</keyword>
<dbReference type="GO" id="GO:0003677">
    <property type="term" value="F:DNA binding"/>
    <property type="evidence" value="ECO:0007669"/>
    <property type="project" value="UniProtKB-UniRule"/>
</dbReference>
<dbReference type="InterPro" id="IPR037914">
    <property type="entry name" value="SpoVT-AbrB_sf"/>
</dbReference>
<proteinExistence type="inferred from homology"/>
<dbReference type="InterPro" id="IPR051734">
    <property type="entry name" value="VapB_TA_antitoxins"/>
</dbReference>
<reference evidence="6" key="1">
    <citation type="submission" date="2016-12" db="EMBL/GenBank/DDBJ databases">
        <authorList>
            <person name="Brunel B."/>
        </authorList>
    </citation>
    <scope>NUCLEOTIDE SEQUENCE [LARGE SCALE GENOMIC DNA]</scope>
</reference>
<evidence type="ECO:0000256" key="2">
    <source>
        <dbReference type="PROSITE-ProRule" id="PRU01076"/>
    </source>
</evidence>
<dbReference type="SMART" id="SM00966">
    <property type="entry name" value="SpoVT_AbrB"/>
    <property type="match status" value="1"/>
</dbReference>
<dbReference type="AlphaFoldDB" id="A0A2P9AXM2"/>
<evidence type="ECO:0000259" key="4">
    <source>
        <dbReference type="PROSITE" id="PS51740"/>
    </source>
</evidence>
<gene>
    <name evidence="5" type="ORF">BQ8482_90327</name>
</gene>
<evidence type="ECO:0000256" key="3">
    <source>
        <dbReference type="SAM" id="MobiDB-lite"/>
    </source>
</evidence>
<comment type="similarity">
    <text evidence="1">Belongs to the VapB family.</text>
</comment>
<dbReference type="Pfam" id="PF04014">
    <property type="entry name" value="MazE_antitoxin"/>
    <property type="match status" value="1"/>
</dbReference>
<dbReference type="SUPFAM" id="SSF89447">
    <property type="entry name" value="AbrB/MazE/MraZ-like"/>
    <property type="match status" value="1"/>
</dbReference>
<protein>
    <submittedName>
        <fullName evidence="5">NtrP protein</fullName>
    </submittedName>
</protein>
<feature type="region of interest" description="Disordered" evidence="3">
    <location>
        <begin position="71"/>
        <end position="91"/>
    </location>
</feature>
<name>A0A2P9AXM2_9HYPH</name>
<dbReference type="EMBL" id="FUIG01000103">
    <property type="protein sequence ID" value="SJM35952.1"/>
    <property type="molecule type" value="Genomic_DNA"/>
</dbReference>
<dbReference type="RefSeq" id="WP_123152028.1">
    <property type="nucleotide sequence ID" value="NZ_FUIG01000103.1"/>
</dbReference>
<evidence type="ECO:0000256" key="1">
    <source>
        <dbReference type="ARBA" id="ARBA00007924"/>
    </source>
</evidence>
<sequence length="91" mass="10493">MPQRRHSTTPPKEAKLFRNNRSQAVRIPVEFELPGEKVLISREGDRLVIEPVRKPGLTGLLAQWAKEPRLGPEEDFPEIDDMPVKSEDFFK</sequence>
<dbReference type="PROSITE" id="PS51740">
    <property type="entry name" value="SPOVT_ABRB"/>
    <property type="match status" value="1"/>
</dbReference>
<evidence type="ECO:0000313" key="5">
    <source>
        <dbReference type="EMBL" id="SJM35952.1"/>
    </source>
</evidence>